<sequence length="594" mass="66541">MSESLLNYFEQELAFIRKDAGEFARRHAGVAKTLGINGDGIDDPQVTRLIESFAFMNAKLQQRLDDNFPQLTDSLLQLLFPHFTRPIPSYSLVKMQPHEEVTACYTLPKGTQLGLTDVGTDTAIFKTCQEVDLYPIVLKLAQVSIAPFDIAKPHSAKQAKAMLELEFETSDPTLQFADLDLESFPIFLRGETASILRLYDHLFAGTNQVCIRLDDTFIELGAESLLPVGFDDSDYVLPYSVSSFGGFKLLTEFFMFAERFHAMKLKLGKALSGVKQNTMKIVIFMDDMPIELARSLGLENFHLFCTPIINLQSLTAEPMKVDFSRAQYPIILDAGGQEELQVFSVDSVLDVTEQHVRTVPPLYGEKYRGAEIGLRWQLKQSWCSEGRRLKSDLRIADLEHVSTNDNAHTMLINATCSNGELSQQLSVSSDIQCHDSISLPADISLLRRPKPQVRIKATEQDAWPLLAHLHFNYQAIFGADNPVSALKDMLYLYNHNESSQNEAYIDAIVKLEQEQAVAPIRISGKSCFANGTRVYVTLDGKSLGGGVELLSHLLDQFFAYFAGFNSFTQVVILLDGRDGEHRVFPRRSGCKNLL</sequence>
<accession>A0A178KM42</accession>
<evidence type="ECO:0000313" key="2">
    <source>
        <dbReference type="Proteomes" id="UP000078503"/>
    </source>
</evidence>
<evidence type="ECO:0000313" key="1">
    <source>
        <dbReference type="EMBL" id="OAN17824.1"/>
    </source>
</evidence>
<gene>
    <name evidence="1" type="ORF">A3K86_02575</name>
</gene>
<keyword evidence="2" id="KW-1185">Reference proteome</keyword>
<dbReference type="OrthoDB" id="9763676at2"/>
<organism evidence="1 2">
    <name type="scientific">Photobacterium jeanii</name>
    <dbReference type="NCBI Taxonomy" id="858640"/>
    <lineage>
        <taxon>Bacteria</taxon>
        <taxon>Pseudomonadati</taxon>
        <taxon>Pseudomonadota</taxon>
        <taxon>Gammaproteobacteria</taxon>
        <taxon>Vibrionales</taxon>
        <taxon>Vibrionaceae</taxon>
        <taxon>Photobacterium</taxon>
    </lineage>
</organism>
<dbReference type="EMBL" id="LVHF01000012">
    <property type="protein sequence ID" value="OAN17824.1"/>
    <property type="molecule type" value="Genomic_DNA"/>
</dbReference>
<dbReference type="STRING" id="858640.A3K86_02575"/>
<dbReference type="RefSeq" id="WP_068327248.1">
    <property type="nucleotide sequence ID" value="NZ_LVHF01000012.1"/>
</dbReference>
<name>A0A178KM42_9GAMM</name>
<reference evidence="1 2" key="1">
    <citation type="submission" date="2016-03" db="EMBL/GenBank/DDBJ databases">
        <title>Photobacterium proteolyticum sp. nov. a protease producing bacterium isolated from ocean sediments of Laizhou Bay.</title>
        <authorList>
            <person name="Li Y."/>
        </authorList>
    </citation>
    <scope>NUCLEOTIDE SEQUENCE [LARGE SCALE GENOMIC DNA]</scope>
    <source>
        <strain evidence="1 2">R-40508</strain>
    </source>
</reference>
<dbReference type="Pfam" id="PF05947">
    <property type="entry name" value="T6SS_TssF"/>
    <property type="match status" value="1"/>
</dbReference>
<dbReference type="PIRSF" id="PIRSF028304">
    <property type="entry name" value="UCP028304"/>
    <property type="match status" value="1"/>
</dbReference>
<proteinExistence type="predicted"/>
<dbReference type="InterPro" id="IPR010272">
    <property type="entry name" value="T6SS_TssF"/>
</dbReference>
<dbReference type="PANTHER" id="PTHR35370">
    <property type="entry name" value="CYTOPLASMIC PROTEIN-RELATED-RELATED"/>
    <property type="match status" value="1"/>
</dbReference>
<comment type="caution">
    <text evidence="1">The sequence shown here is derived from an EMBL/GenBank/DDBJ whole genome shotgun (WGS) entry which is preliminary data.</text>
</comment>
<dbReference type="AlphaFoldDB" id="A0A178KM42"/>
<dbReference type="Proteomes" id="UP000078503">
    <property type="component" value="Unassembled WGS sequence"/>
</dbReference>
<protein>
    <submittedName>
        <fullName evidence="1">Type VI secretion protein</fullName>
    </submittedName>
</protein>
<dbReference type="NCBIfam" id="TIGR03359">
    <property type="entry name" value="VI_chp_6"/>
    <property type="match status" value="1"/>
</dbReference>
<dbReference type="PANTHER" id="PTHR35370:SF1">
    <property type="entry name" value="TYPE VI SECRETION SYSTEM COMPONENT TSSF1"/>
    <property type="match status" value="1"/>
</dbReference>